<name>A0A7J4JZ91_9ARCH</name>
<sequence>MLKKLIQESESLRQLFKRNKHFKLKDLSRQLIEEAALSDDRLKALMALIAYSLYKLSSKGHITKNPKWDFAKKEILQHLDKAVQELKSKDFREFESQLRLAVESISRIDSEISNYAHSTFEKARAKLASNAYALGLSLGQAAALTGADKKDLLNYIGFTRMHDEAGVGLGIKERLKNLEEVLSA</sequence>
<accession>A0A7J4JZ91</accession>
<evidence type="ECO:0000313" key="3">
    <source>
        <dbReference type="Proteomes" id="UP000590964"/>
    </source>
</evidence>
<protein>
    <submittedName>
        <fullName evidence="1">Uncharacterized protein</fullName>
    </submittedName>
</protein>
<reference evidence="3" key="1">
    <citation type="journal article" date="2020" name="bioRxiv">
        <title>A rank-normalized archaeal taxonomy based on genome phylogeny resolves widespread incomplete and uneven classifications.</title>
        <authorList>
            <person name="Rinke C."/>
            <person name="Chuvochina M."/>
            <person name="Mussig A.J."/>
            <person name="Chaumeil P.-A."/>
            <person name="Waite D.W."/>
            <person name="Whitman W.B."/>
            <person name="Parks D.H."/>
            <person name="Hugenholtz P."/>
        </authorList>
    </citation>
    <scope>NUCLEOTIDE SEQUENCE [LARGE SCALE GENOMIC DNA]</scope>
</reference>
<dbReference type="AlphaFoldDB" id="A0A7J4JZ91"/>
<comment type="caution">
    <text evidence="1">The sequence shown here is derived from an EMBL/GenBank/DDBJ whole genome shotgun (WGS) entry which is preliminary data.</text>
</comment>
<dbReference type="Proteomes" id="UP000590964">
    <property type="component" value="Unassembled WGS sequence"/>
</dbReference>
<gene>
    <name evidence="1" type="ORF">HA222_02855</name>
    <name evidence="2" type="ORF">J4478_01205</name>
</gene>
<proteinExistence type="predicted"/>
<evidence type="ECO:0000313" key="2">
    <source>
        <dbReference type="EMBL" id="MBS3058002.1"/>
    </source>
</evidence>
<dbReference type="EMBL" id="DUFW01000045">
    <property type="protein sequence ID" value="HIH21575.1"/>
    <property type="molecule type" value="Genomic_DNA"/>
</dbReference>
<reference evidence="2" key="3">
    <citation type="submission" date="2021-05" db="EMBL/GenBank/DDBJ databases">
        <title>Protein family content uncovers lineage relationships and bacterial pathway maintenance mechanisms in DPANN archaea.</title>
        <authorList>
            <person name="Castelle C.J."/>
            <person name="Meheust R."/>
            <person name="Jaffe A.L."/>
            <person name="Seitz K."/>
            <person name="Gong X."/>
            <person name="Baker B.J."/>
            <person name="Banfield J.F."/>
        </authorList>
    </citation>
    <scope>NUCLEOTIDE SEQUENCE</scope>
    <source>
        <strain evidence="2">RIFCSPLOWO2_01_FULL_43_13</strain>
    </source>
</reference>
<reference evidence="2" key="2">
    <citation type="submission" date="2021-03" db="EMBL/GenBank/DDBJ databases">
        <authorList>
            <person name="Jaffe A."/>
        </authorList>
    </citation>
    <scope>NUCLEOTIDE SEQUENCE</scope>
    <source>
        <strain evidence="2">RIFCSPLOWO2_01_FULL_43_13</strain>
    </source>
</reference>
<dbReference type="Proteomes" id="UP000680185">
    <property type="component" value="Unassembled WGS sequence"/>
</dbReference>
<evidence type="ECO:0000313" key="1">
    <source>
        <dbReference type="EMBL" id="HIH21575.1"/>
    </source>
</evidence>
<dbReference type="EMBL" id="JAGVWB010000007">
    <property type="protein sequence ID" value="MBS3058002.1"/>
    <property type="molecule type" value="Genomic_DNA"/>
</dbReference>
<organism evidence="1 3">
    <name type="scientific">Candidatus Iainarchaeum sp</name>
    <dbReference type="NCBI Taxonomy" id="3101447"/>
    <lineage>
        <taxon>Archaea</taxon>
        <taxon>Candidatus Iainarchaeota</taxon>
        <taxon>Candidatus Iainarchaeia</taxon>
        <taxon>Candidatus Iainarchaeales</taxon>
        <taxon>Candidatus Iainarchaeaceae</taxon>
        <taxon>Candidatus Iainarchaeum</taxon>
    </lineage>
</organism>